<dbReference type="GO" id="GO:0000160">
    <property type="term" value="P:phosphorelay signal transduction system"/>
    <property type="evidence" value="ECO:0007669"/>
    <property type="project" value="UniProtKB-KW"/>
</dbReference>
<dbReference type="InterPro" id="IPR025828">
    <property type="entry name" value="Put_sensor_dom"/>
</dbReference>
<keyword evidence="3" id="KW-0808">Transferase</keyword>
<dbReference type="PANTHER" id="PTHR24421">
    <property type="entry name" value="NITRATE/NITRITE SENSOR PROTEIN NARX-RELATED"/>
    <property type="match status" value="1"/>
</dbReference>
<reference evidence="10 11" key="1">
    <citation type="submission" date="2018-08" db="EMBL/GenBank/DDBJ databases">
        <authorList>
            <person name="Ferrada E.E."/>
            <person name="Latorre B.A."/>
        </authorList>
    </citation>
    <scope>NUCLEOTIDE SEQUENCE [LARGE SCALE GENOMIC DNA]</scope>
    <source>
        <strain evidence="10 11">VK-A60T</strain>
    </source>
</reference>
<keyword evidence="5" id="KW-0902">Two-component regulatory system</keyword>
<feature type="transmembrane region" description="Helical" evidence="7">
    <location>
        <begin position="67"/>
        <end position="86"/>
    </location>
</feature>
<dbReference type="InterPro" id="IPR003594">
    <property type="entry name" value="HATPase_dom"/>
</dbReference>
<dbReference type="Proteomes" id="UP000259636">
    <property type="component" value="Chromosome"/>
</dbReference>
<evidence type="ECO:0000256" key="6">
    <source>
        <dbReference type="SAM" id="MobiDB-lite"/>
    </source>
</evidence>
<protein>
    <recommendedName>
        <fullName evidence="2">histidine kinase</fullName>
        <ecNumber evidence="2">2.7.13.3</ecNumber>
    </recommendedName>
</protein>
<evidence type="ECO:0000256" key="4">
    <source>
        <dbReference type="ARBA" id="ARBA00022777"/>
    </source>
</evidence>
<dbReference type="Gene3D" id="3.30.565.10">
    <property type="entry name" value="Histidine kinase-like ATPase, C-terminal domain"/>
    <property type="match status" value="1"/>
</dbReference>
<dbReference type="InterPro" id="IPR036890">
    <property type="entry name" value="HATPase_C_sf"/>
</dbReference>
<dbReference type="EC" id="2.7.13.3" evidence="2"/>
<keyword evidence="7" id="KW-1133">Transmembrane helix</keyword>
<feature type="region of interest" description="Disordered" evidence="6">
    <location>
        <begin position="1"/>
        <end position="24"/>
    </location>
</feature>
<feature type="domain" description="Putative sensor" evidence="9">
    <location>
        <begin position="44"/>
        <end position="232"/>
    </location>
</feature>
<evidence type="ECO:0000256" key="3">
    <source>
        <dbReference type="ARBA" id="ARBA00022679"/>
    </source>
</evidence>
<dbReference type="GeneID" id="300116437"/>
<sequence length="449" mass="47836">MATEYGHADGAGESSALSRAGRGQRPPTFLGGPFAVRTWRAFGYIWLNLPIATVTFVYAVTTLALGAGLLVTFIGVPVLALGLAGCRGIGVLERARARALLGARVGEPRPVRGRKPGVLGWMTSVIKSGESWRHLLYAFLHFPWAVFTFCLAVPVWAYGWAMLTYPLWQWVFPRYADVPGIQLYGDEHREIYLDSPPEIALAAGIGLVVTLLVPYLIRGLTTVDRLLVTGLLGPSRLENRVAELESDRGVVVDTAAEDLRRIERELRGGAQARLEGLESELGLAKAKLTEDPEAAARLVAAAHGEVKSVLQELRGLARGIHPAILTDRGLGPALSALAARCPVPVRVQVDLADRPAPAVEGIAYFAVSELLQNVGSHSGARSARVDAWRSGHHLMLQVADDGTGGADPGAGTGLASLARRMEAVDGVLVVDSPPGTGTTVTAEIPWRDS</sequence>
<evidence type="ECO:0000256" key="1">
    <source>
        <dbReference type="ARBA" id="ARBA00000085"/>
    </source>
</evidence>
<gene>
    <name evidence="10" type="ORF">D0C37_20000</name>
</gene>
<comment type="catalytic activity">
    <reaction evidence="1">
        <text>ATP + protein L-histidine = ADP + protein N-phospho-L-histidine.</text>
        <dbReference type="EC" id="2.7.13.3"/>
    </reaction>
</comment>
<keyword evidence="7" id="KW-0812">Transmembrane</keyword>
<evidence type="ECO:0000313" key="10">
    <source>
        <dbReference type="EMBL" id="AXQ56650.1"/>
    </source>
</evidence>
<dbReference type="Pfam" id="PF02518">
    <property type="entry name" value="HATPase_c"/>
    <property type="match status" value="1"/>
</dbReference>
<evidence type="ECO:0000256" key="2">
    <source>
        <dbReference type="ARBA" id="ARBA00012438"/>
    </source>
</evidence>
<feature type="transmembrane region" description="Helical" evidence="7">
    <location>
        <begin position="135"/>
        <end position="158"/>
    </location>
</feature>
<evidence type="ECO:0000313" key="11">
    <source>
        <dbReference type="Proteomes" id="UP000259636"/>
    </source>
</evidence>
<organism evidence="10 11">
    <name type="scientific">Streptomyces koyangensis</name>
    <dbReference type="NCBI Taxonomy" id="188770"/>
    <lineage>
        <taxon>Bacteria</taxon>
        <taxon>Bacillati</taxon>
        <taxon>Actinomycetota</taxon>
        <taxon>Actinomycetes</taxon>
        <taxon>Kitasatosporales</taxon>
        <taxon>Streptomycetaceae</taxon>
        <taxon>Streptomyces</taxon>
        <taxon>Streptomyces aurantiacus group</taxon>
    </lineage>
</organism>
<accession>A0A385DF72</accession>
<evidence type="ECO:0000259" key="9">
    <source>
        <dbReference type="Pfam" id="PF13796"/>
    </source>
</evidence>
<name>A0A385DF72_9ACTN</name>
<evidence type="ECO:0000256" key="5">
    <source>
        <dbReference type="ARBA" id="ARBA00023012"/>
    </source>
</evidence>
<dbReference type="EMBL" id="CP031742">
    <property type="protein sequence ID" value="AXQ56650.1"/>
    <property type="molecule type" value="Genomic_DNA"/>
</dbReference>
<dbReference type="GO" id="GO:0004673">
    <property type="term" value="F:protein histidine kinase activity"/>
    <property type="evidence" value="ECO:0007669"/>
    <property type="project" value="UniProtKB-EC"/>
</dbReference>
<feature type="domain" description="Histidine kinase/HSP90-like ATPase" evidence="8">
    <location>
        <begin position="365"/>
        <end position="446"/>
    </location>
</feature>
<feature type="transmembrane region" description="Helical" evidence="7">
    <location>
        <begin position="41"/>
        <end position="61"/>
    </location>
</feature>
<dbReference type="InterPro" id="IPR050482">
    <property type="entry name" value="Sensor_HK_TwoCompSys"/>
</dbReference>
<dbReference type="Pfam" id="PF13796">
    <property type="entry name" value="Sensor"/>
    <property type="match status" value="1"/>
</dbReference>
<dbReference type="CDD" id="cd16917">
    <property type="entry name" value="HATPase_UhpB-NarQ-NarX-like"/>
    <property type="match status" value="1"/>
</dbReference>
<evidence type="ECO:0000259" key="8">
    <source>
        <dbReference type="Pfam" id="PF02518"/>
    </source>
</evidence>
<feature type="transmembrane region" description="Helical" evidence="7">
    <location>
        <begin position="199"/>
        <end position="217"/>
    </location>
</feature>
<dbReference type="PANTHER" id="PTHR24421:SF10">
    <property type="entry name" value="NITRATE_NITRITE SENSOR PROTEIN NARQ"/>
    <property type="match status" value="1"/>
</dbReference>
<keyword evidence="4 10" id="KW-0418">Kinase</keyword>
<keyword evidence="7" id="KW-0472">Membrane</keyword>
<dbReference type="AlphaFoldDB" id="A0A385DF72"/>
<proteinExistence type="predicted"/>
<dbReference type="SUPFAM" id="SSF55874">
    <property type="entry name" value="ATPase domain of HSP90 chaperone/DNA topoisomerase II/histidine kinase"/>
    <property type="match status" value="1"/>
</dbReference>
<dbReference type="KEGG" id="sky:D0C37_20000"/>
<evidence type="ECO:0000256" key="7">
    <source>
        <dbReference type="SAM" id="Phobius"/>
    </source>
</evidence>
<dbReference type="RefSeq" id="WP_117349950.1">
    <property type="nucleotide sequence ID" value="NZ_CP031742.1"/>
</dbReference>